<dbReference type="Proteomes" id="UP001139411">
    <property type="component" value="Unassembled WGS sequence"/>
</dbReference>
<accession>A0A9X1QJR8</accession>
<dbReference type="EMBL" id="CP098805">
    <property type="protein sequence ID" value="USJ30594.2"/>
    <property type="molecule type" value="Genomic_DNA"/>
</dbReference>
<evidence type="ECO:0000313" key="5">
    <source>
        <dbReference type="Proteomes" id="UP001139411"/>
    </source>
</evidence>
<dbReference type="RefSeq" id="WP_254414160.1">
    <property type="nucleotide sequence ID" value="NZ_CP098805.1"/>
</dbReference>
<gene>
    <name evidence="1" type="ORF">L0661_25665</name>
    <name evidence="2" type="ORF">NFI80_22380</name>
    <name evidence="3" type="ORF">NFI80_25490</name>
</gene>
<sequence>MNGNEWLPGDTGTEIQNFWKEFKVNPTAMAGLQSLMGLQPAIKNGSHYWRPSSENGTTFTNSNSNISGVEKIFAWSKILNGQEILCAINLDQHKQAIVYVTIDKDLYAPDEKLYLLFGPQQIPAELNVEDRNGKSVRLTLPARSLIIYGKAPILR</sequence>
<proteinExistence type="predicted"/>
<dbReference type="AlphaFoldDB" id="A0A9X1QJR8"/>
<dbReference type="EMBL" id="JAKFFV010000032">
    <property type="protein sequence ID" value="MCF2501732.1"/>
    <property type="molecule type" value="Genomic_DNA"/>
</dbReference>
<evidence type="ECO:0000313" key="4">
    <source>
        <dbReference type="Proteomes" id="UP001055420"/>
    </source>
</evidence>
<dbReference type="Proteomes" id="UP001055420">
    <property type="component" value="Plasmid unnamed"/>
</dbReference>
<protein>
    <submittedName>
        <fullName evidence="1">Uncharacterized protein</fullName>
    </submittedName>
</protein>
<evidence type="ECO:0000313" key="2">
    <source>
        <dbReference type="EMBL" id="USJ30594.2"/>
    </source>
</evidence>
<evidence type="ECO:0000313" key="3">
    <source>
        <dbReference type="EMBL" id="UTM21748.1"/>
    </source>
</evidence>
<dbReference type="Proteomes" id="UP001055420">
    <property type="component" value="Chromosome"/>
</dbReference>
<reference evidence="1" key="1">
    <citation type="submission" date="2022-01" db="EMBL/GenBank/DDBJ databases">
        <title>Novel species in genus Dyadobacter.</title>
        <authorList>
            <person name="Ma C."/>
        </authorList>
    </citation>
    <scope>NUCLEOTIDE SEQUENCE</scope>
    <source>
        <strain evidence="2">CY22</strain>
        <strain evidence="1">CY357</strain>
        <plasmid evidence="3">unnamed</plasmid>
    </source>
</reference>
<geneLocation type="plasmid" evidence="3 4">
    <name>unnamed</name>
</geneLocation>
<name>A0A9X1QJR8_9BACT</name>
<keyword evidence="4" id="KW-1185">Reference proteome</keyword>
<organism evidence="1 5">
    <name type="scientific">Dyadobacter chenhuakuii</name>
    <dbReference type="NCBI Taxonomy" id="2909339"/>
    <lineage>
        <taxon>Bacteria</taxon>
        <taxon>Pseudomonadati</taxon>
        <taxon>Bacteroidota</taxon>
        <taxon>Cytophagia</taxon>
        <taxon>Cytophagales</taxon>
        <taxon>Spirosomataceae</taxon>
        <taxon>Dyadobacter</taxon>
    </lineage>
</organism>
<keyword evidence="3" id="KW-0614">Plasmid</keyword>
<evidence type="ECO:0000313" key="1">
    <source>
        <dbReference type="EMBL" id="MCF2501732.1"/>
    </source>
</evidence>
<dbReference type="EMBL" id="CP099631">
    <property type="protein sequence ID" value="UTM21748.1"/>
    <property type="molecule type" value="Genomic_DNA"/>
</dbReference>